<comment type="caution">
    <text evidence="1">The sequence shown here is derived from an EMBL/GenBank/DDBJ whole genome shotgun (WGS) entry which is preliminary data.</text>
</comment>
<dbReference type="Proteomes" id="UP000564033">
    <property type="component" value="Unassembled WGS sequence"/>
</dbReference>
<dbReference type="InterPro" id="IPR029063">
    <property type="entry name" value="SAM-dependent_MTases_sf"/>
</dbReference>
<name>A0A847VDD5_9BACT</name>
<proteinExistence type="predicted"/>
<organism evidence="1 2">
    <name type="scientific">Candidatus Dojkabacteria bacterium</name>
    <dbReference type="NCBI Taxonomy" id="2099670"/>
    <lineage>
        <taxon>Bacteria</taxon>
        <taxon>Candidatus Dojkabacteria</taxon>
    </lineage>
</organism>
<dbReference type="AlphaFoldDB" id="A0A847VDD5"/>
<evidence type="ECO:0000313" key="1">
    <source>
        <dbReference type="EMBL" id="NLZ24528.1"/>
    </source>
</evidence>
<reference evidence="1 2" key="1">
    <citation type="journal article" date="2020" name="Biotechnol. Biofuels">
        <title>New insights from the biogas microbiome by comprehensive genome-resolved metagenomics of nearly 1600 species originating from multiple anaerobic digesters.</title>
        <authorList>
            <person name="Campanaro S."/>
            <person name="Treu L."/>
            <person name="Rodriguez-R L.M."/>
            <person name="Kovalovszki A."/>
            <person name="Ziels R.M."/>
            <person name="Maus I."/>
            <person name="Zhu X."/>
            <person name="Kougias P.G."/>
            <person name="Basile A."/>
            <person name="Luo G."/>
            <person name="Schluter A."/>
            <person name="Konstantinidis K.T."/>
            <person name="Angelidaki I."/>
        </authorList>
    </citation>
    <scope>NUCLEOTIDE SEQUENCE [LARGE SCALE GENOMIC DNA]</scope>
    <source>
        <strain evidence="1">AS19jrsBPTG_9</strain>
    </source>
</reference>
<protein>
    <submittedName>
        <fullName evidence="1">Class I SAM-dependent methyltransferase</fullName>
    </submittedName>
</protein>
<dbReference type="Pfam" id="PF13489">
    <property type="entry name" value="Methyltransf_23"/>
    <property type="match status" value="1"/>
</dbReference>
<keyword evidence="1" id="KW-0489">Methyltransferase</keyword>
<dbReference type="Gene3D" id="3.40.50.150">
    <property type="entry name" value="Vaccinia Virus protein VP39"/>
    <property type="match status" value="1"/>
</dbReference>
<gene>
    <name evidence="1" type="ORF">GX888_02160</name>
</gene>
<keyword evidence="1" id="KW-0808">Transferase</keyword>
<evidence type="ECO:0000313" key="2">
    <source>
        <dbReference type="Proteomes" id="UP000564033"/>
    </source>
</evidence>
<accession>A0A847VDD5</accession>
<dbReference type="GO" id="GO:0032259">
    <property type="term" value="P:methylation"/>
    <property type="evidence" value="ECO:0007669"/>
    <property type="project" value="UniProtKB-KW"/>
</dbReference>
<dbReference type="GO" id="GO:0008168">
    <property type="term" value="F:methyltransferase activity"/>
    <property type="evidence" value="ECO:0007669"/>
    <property type="project" value="UniProtKB-KW"/>
</dbReference>
<dbReference type="CDD" id="cd02440">
    <property type="entry name" value="AdoMet_MTases"/>
    <property type="match status" value="1"/>
</dbReference>
<dbReference type="SUPFAM" id="SSF53335">
    <property type="entry name" value="S-adenosyl-L-methionine-dependent methyltransferases"/>
    <property type="match status" value="1"/>
</dbReference>
<dbReference type="EMBL" id="JAAZIL010000053">
    <property type="protein sequence ID" value="NLZ24528.1"/>
    <property type="molecule type" value="Genomic_DNA"/>
</dbReference>
<dbReference type="PANTHER" id="PTHR43591">
    <property type="entry name" value="METHYLTRANSFERASE"/>
    <property type="match status" value="1"/>
</dbReference>
<sequence>MKNTSYINPESDMAVKYSSTNPIVKHLINKYSNIFYLLLEEIKKEEIKNLIEIGAGEGYWSAKLAAFFPNSKLISSDISNIEYPIRKEYLKKYTNVLVKQDDATKLKYKENEFDLVICLEVLEHIPNAEKALSEIFRINKKFGLFSVPNEPIWSIMNLARGKYLTRFGSTPDHINAWTPKKFAQLLKKTGYRIRYIHTPLPWTFILVEK</sequence>